<dbReference type="SUPFAM" id="SSF54695">
    <property type="entry name" value="POZ domain"/>
    <property type="match status" value="1"/>
</dbReference>
<protein>
    <recommendedName>
        <fullName evidence="4">Potassium channel tetramerisation-type BTB domain-containing protein</fullName>
    </recommendedName>
</protein>
<organism evidence="2 3">
    <name type="scientific">Tegillarca granosa</name>
    <name type="common">Malaysian cockle</name>
    <name type="synonym">Anadara granosa</name>
    <dbReference type="NCBI Taxonomy" id="220873"/>
    <lineage>
        <taxon>Eukaryota</taxon>
        <taxon>Metazoa</taxon>
        <taxon>Spiralia</taxon>
        <taxon>Lophotrochozoa</taxon>
        <taxon>Mollusca</taxon>
        <taxon>Bivalvia</taxon>
        <taxon>Autobranchia</taxon>
        <taxon>Pteriomorphia</taxon>
        <taxon>Arcoida</taxon>
        <taxon>Arcoidea</taxon>
        <taxon>Arcidae</taxon>
        <taxon>Tegillarca</taxon>
    </lineage>
</organism>
<name>A0ABQ9EIK5_TEGGR</name>
<evidence type="ECO:0000256" key="1">
    <source>
        <dbReference type="SAM" id="MobiDB-lite"/>
    </source>
</evidence>
<dbReference type="InterPro" id="IPR011333">
    <property type="entry name" value="SKP1/BTB/POZ_sf"/>
</dbReference>
<proteinExistence type="predicted"/>
<keyword evidence="3" id="KW-1185">Reference proteome</keyword>
<evidence type="ECO:0000313" key="2">
    <source>
        <dbReference type="EMBL" id="KAJ8305122.1"/>
    </source>
</evidence>
<dbReference type="Gene3D" id="3.30.710.10">
    <property type="entry name" value="Potassium Channel Kv1.1, Chain A"/>
    <property type="match status" value="1"/>
</dbReference>
<sequence length="228" mass="25684">MTQTRRTSLPQAVGDNGKRRKSTGICQTKLLTTASDSEDGDPAERDNCIKWNEVDDIGCEQVEKQTAHCKPDQSQTGNMAFSAVVCSGGGGYRAQEVDEIQTIWNPMEIIDTKVFKEIERRDPQVFSVVLNYLRTGGITLPTYLCGPAVQNEFNIGELTKWILNDAVGSHIIHGKHKIDLWKKLEHDRNGQQHKKILKKTDKVQTVGEDVEHVFGTFYKIQIHHVGLR</sequence>
<dbReference type="EMBL" id="JARBDR010000860">
    <property type="protein sequence ID" value="KAJ8305122.1"/>
    <property type="molecule type" value="Genomic_DNA"/>
</dbReference>
<evidence type="ECO:0008006" key="4">
    <source>
        <dbReference type="Google" id="ProtNLM"/>
    </source>
</evidence>
<comment type="caution">
    <text evidence="2">The sequence shown here is derived from an EMBL/GenBank/DDBJ whole genome shotgun (WGS) entry which is preliminary data.</text>
</comment>
<feature type="compositionally biased region" description="Polar residues" evidence="1">
    <location>
        <begin position="1"/>
        <end position="10"/>
    </location>
</feature>
<accession>A0ABQ9EIK5</accession>
<gene>
    <name evidence="2" type="ORF">KUTeg_017327</name>
</gene>
<dbReference type="Proteomes" id="UP001217089">
    <property type="component" value="Unassembled WGS sequence"/>
</dbReference>
<reference evidence="2 3" key="1">
    <citation type="submission" date="2022-12" db="EMBL/GenBank/DDBJ databases">
        <title>Chromosome-level genome of Tegillarca granosa.</title>
        <authorList>
            <person name="Kim J."/>
        </authorList>
    </citation>
    <scope>NUCLEOTIDE SEQUENCE [LARGE SCALE GENOMIC DNA]</scope>
    <source>
        <strain evidence="2">Teg-2019</strain>
        <tissue evidence="2">Adductor muscle</tissue>
    </source>
</reference>
<evidence type="ECO:0000313" key="3">
    <source>
        <dbReference type="Proteomes" id="UP001217089"/>
    </source>
</evidence>
<feature type="region of interest" description="Disordered" evidence="1">
    <location>
        <begin position="1"/>
        <end position="21"/>
    </location>
</feature>